<keyword evidence="12 20" id="KW-0378">Hydrolase</keyword>
<comment type="cofactor">
    <cofactor evidence="20">
        <name>Ca(2+)</name>
        <dbReference type="ChEBI" id="CHEBI:29108"/>
    </cofactor>
    <text evidence="20">Binds 1 Ca(2+) ion per monomer. In the dimeric form the Ca(2+) is bound by different amino acids with binding of each Ca(2+) shared with ligands coming from each monomer. The Ca(2+) ion may have a role in catalysis.</text>
</comment>
<keyword evidence="10 19" id="KW-0479">Metal-binding</keyword>
<feature type="active site" description="Nucleophile" evidence="18">
    <location>
        <position position="242"/>
    </location>
</feature>
<protein>
    <recommendedName>
        <fullName evidence="7 20">Phospholipase A1</fullName>
        <ecNumber evidence="5 20">3.1.1.32</ecNumber>
        <ecNumber evidence="6 20">3.1.1.4</ecNumber>
    </recommendedName>
    <alternativeName>
        <fullName evidence="20">Phosphatidylcholine 1-acylhydrolase</fullName>
    </alternativeName>
</protein>
<accession>A0AA37WNI8</accession>
<dbReference type="GO" id="GO:0008970">
    <property type="term" value="F:phospholipase A1 activity"/>
    <property type="evidence" value="ECO:0007669"/>
    <property type="project" value="UniProtKB-EC"/>
</dbReference>
<dbReference type="GO" id="GO:0005509">
    <property type="term" value="F:calcium ion binding"/>
    <property type="evidence" value="ECO:0007669"/>
    <property type="project" value="TreeGrafter"/>
</dbReference>
<feature type="binding site" description="in dimeric form" evidence="19">
    <location>
        <position position="292"/>
    </location>
    <ligand>
        <name>Ca(2+)</name>
        <dbReference type="ChEBI" id="CHEBI:29108"/>
        <label>1</label>
    </ligand>
</feature>
<dbReference type="GO" id="GO:0004623">
    <property type="term" value="F:phospholipase A2 activity"/>
    <property type="evidence" value="ECO:0007669"/>
    <property type="project" value="UniProtKB-EC"/>
</dbReference>
<keyword evidence="8" id="KW-1134">Transmembrane beta strand</keyword>
<dbReference type="EMBL" id="BSPD01000094">
    <property type="protein sequence ID" value="GLS27964.1"/>
    <property type="molecule type" value="Genomic_DNA"/>
</dbReference>
<feature type="binding site" description="in monomeric form" evidence="19">
    <location>
        <position position="204"/>
    </location>
    <ligand>
        <name>Ca(2+)</name>
        <dbReference type="ChEBI" id="CHEBI:29108"/>
        <label>3</label>
    </ligand>
</feature>
<dbReference type="InterPro" id="IPR036541">
    <property type="entry name" value="PLipase_A1_sf"/>
</dbReference>
<evidence type="ECO:0000313" key="22">
    <source>
        <dbReference type="Proteomes" id="UP001156870"/>
    </source>
</evidence>
<dbReference type="PANTHER" id="PTHR40457">
    <property type="entry name" value="PHOSPHOLIPASE A1"/>
    <property type="match status" value="1"/>
</dbReference>
<dbReference type="Pfam" id="PF02253">
    <property type="entry name" value="PLA1"/>
    <property type="match status" value="1"/>
</dbReference>
<evidence type="ECO:0000313" key="21">
    <source>
        <dbReference type="EMBL" id="GLS27964.1"/>
    </source>
</evidence>
<keyword evidence="11 20" id="KW-0732">Signal</keyword>
<feature type="signal peptide" evidence="20">
    <location>
        <begin position="1"/>
        <end position="32"/>
    </location>
</feature>
<evidence type="ECO:0000256" key="20">
    <source>
        <dbReference type="RuleBase" id="RU366027"/>
    </source>
</evidence>
<keyword evidence="17 20" id="KW-0998">Cell outer membrane</keyword>
<dbReference type="RefSeq" id="WP_232594796.1">
    <property type="nucleotide sequence ID" value="NZ_BSPD01000094.1"/>
</dbReference>
<evidence type="ECO:0000256" key="12">
    <source>
        <dbReference type="ARBA" id="ARBA00022801"/>
    </source>
</evidence>
<comment type="similarity">
    <text evidence="3 20">Belongs to the phospholipase A1 family.</text>
</comment>
<evidence type="ECO:0000256" key="11">
    <source>
        <dbReference type="ARBA" id="ARBA00022729"/>
    </source>
</evidence>
<evidence type="ECO:0000256" key="2">
    <source>
        <dbReference type="ARBA" id="ARBA00001604"/>
    </source>
</evidence>
<comment type="catalytic activity">
    <reaction evidence="1 20">
        <text>a 1,2-diacyl-sn-glycero-3-phosphocholine + H2O = a 2-acyl-sn-glycero-3-phosphocholine + a fatty acid + H(+)</text>
        <dbReference type="Rhea" id="RHEA:18689"/>
        <dbReference type="ChEBI" id="CHEBI:15377"/>
        <dbReference type="ChEBI" id="CHEBI:15378"/>
        <dbReference type="ChEBI" id="CHEBI:28868"/>
        <dbReference type="ChEBI" id="CHEBI:57643"/>
        <dbReference type="ChEBI" id="CHEBI:57875"/>
        <dbReference type="EC" id="3.1.1.32"/>
    </reaction>
</comment>
<evidence type="ECO:0000256" key="10">
    <source>
        <dbReference type="ARBA" id="ARBA00022723"/>
    </source>
</evidence>
<evidence type="ECO:0000256" key="4">
    <source>
        <dbReference type="ARBA" id="ARBA00011702"/>
    </source>
</evidence>
<dbReference type="AlphaFoldDB" id="A0AA37WNI8"/>
<keyword evidence="9" id="KW-0812">Transmembrane</keyword>
<evidence type="ECO:0000256" key="13">
    <source>
        <dbReference type="ARBA" id="ARBA00022837"/>
    </source>
</evidence>
<comment type="subcellular location">
    <subcellularLocation>
        <location evidence="20">Cell outer membrane</location>
        <topology evidence="20">Multi-pass membrane protein</topology>
    </subcellularLocation>
    <text evidence="20">One of the very few enzymes located there.</text>
</comment>
<dbReference type="InterPro" id="IPR003187">
    <property type="entry name" value="PLipase_A1"/>
</dbReference>
<dbReference type="PANTHER" id="PTHR40457:SF1">
    <property type="entry name" value="PHOSPHOLIPASE A1"/>
    <property type="match status" value="1"/>
</dbReference>
<evidence type="ECO:0000256" key="15">
    <source>
        <dbReference type="ARBA" id="ARBA00023098"/>
    </source>
</evidence>
<name>A0AA37WNI8_9GAMM</name>
<dbReference type="EC" id="3.1.1.32" evidence="5 20"/>
<feature type="binding site" description="in dimeric form" evidence="19">
    <location>
        <position position="245"/>
    </location>
    <ligand>
        <name>Ca(2+)</name>
        <dbReference type="ChEBI" id="CHEBI:29108"/>
        <label>1</label>
    </ligand>
</feature>
<evidence type="ECO:0000256" key="6">
    <source>
        <dbReference type="ARBA" id="ARBA00013278"/>
    </source>
</evidence>
<dbReference type="Gene3D" id="2.40.230.10">
    <property type="entry name" value="Phospholipase A1"/>
    <property type="match status" value="1"/>
</dbReference>
<comment type="function">
    <text evidence="20">Hydrolysis of phosphatidylcholine with phospholipase A2 (EC 3.1.1.4) and phospholipase A1 (EC 3.1.1.32) activities.</text>
</comment>
<dbReference type="CDD" id="cd00541">
    <property type="entry name" value="OMPLA"/>
    <property type="match status" value="1"/>
</dbReference>
<dbReference type="Proteomes" id="UP001156870">
    <property type="component" value="Unassembled WGS sequence"/>
</dbReference>
<evidence type="ECO:0000256" key="17">
    <source>
        <dbReference type="ARBA" id="ARBA00023237"/>
    </source>
</evidence>
<keyword evidence="13 19" id="KW-0106">Calcium</keyword>
<sequence length="378" mass="42632">MHIRQWLTTVLSIANLTLASLTLASLSTSVWATEPPANPAAVDQFEENCLENALNRASDNMTAAEIRALCEPSTSKGTNAIEKAVIEETVIEETNKEGAVTTRQTDHTKPGLVQRRIQLEQKAMANPFALSPHNPNYALPFVFNPSPNNEPFDEIYGSELDSTEFQFQLSLKVIAAQNIFGTSGDIMVAYTNRSFWQAYNSDISAPFRETNHEPEILLSFQNDYELFGFRNVFNLIGFNHQSNGRSGDLSRSWNRIIAQTVWERENLALSLRPWYRIPEDEDKFEGDPSGDDNPDLEFYVGHFDFGTAYKFGQQEISMIVRNNLRSDNRGSVEMTWSFPLTPRIDGFVKAFSGYGESLIDYDVSTESIGIGFELSNWM</sequence>
<evidence type="ECO:0000256" key="1">
    <source>
        <dbReference type="ARBA" id="ARBA00000111"/>
    </source>
</evidence>
<feature type="active site" description="Proton acceptor" evidence="18">
    <location>
        <position position="240"/>
    </location>
</feature>
<proteinExistence type="inferred from homology"/>
<feature type="chain" id="PRO_5041482840" description="Phospholipase A1" evidence="20">
    <location>
        <begin position="33"/>
        <end position="378"/>
    </location>
</feature>
<keyword evidence="22" id="KW-1185">Reference proteome</keyword>
<keyword evidence="15 20" id="KW-0443">Lipid metabolism</keyword>
<evidence type="ECO:0000256" key="14">
    <source>
        <dbReference type="ARBA" id="ARBA00022963"/>
    </source>
</evidence>
<reference evidence="21 22" key="1">
    <citation type="journal article" date="2014" name="Int. J. Syst. Evol. Microbiol.">
        <title>Complete genome sequence of Corynebacterium casei LMG S-19264T (=DSM 44701T), isolated from a smear-ripened cheese.</title>
        <authorList>
            <consortium name="US DOE Joint Genome Institute (JGI-PGF)"/>
            <person name="Walter F."/>
            <person name="Albersmeier A."/>
            <person name="Kalinowski J."/>
            <person name="Ruckert C."/>
        </authorList>
    </citation>
    <scope>NUCLEOTIDE SEQUENCE [LARGE SCALE GENOMIC DNA]</scope>
    <source>
        <strain evidence="21 22">NBRC 110095</strain>
    </source>
</reference>
<gene>
    <name evidence="21" type="primary">pldA</name>
    <name evidence="21" type="ORF">GCM10007877_36830</name>
</gene>
<keyword evidence="16" id="KW-0472">Membrane</keyword>
<feature type="binding site" description="in dimeric form" evidence="19">
    <location>
        <position position="250"/>
    </location>
    <ligand>
        <name>Ca(2+)</name>
        <dbReference type="ChEBI" id="CHEBI:29108"/>
        <label>1</label>
    </ligand>
</feature>
<dbReference type="SUPFAM" id="SSF56931">
    <property type="entry name" value="Outer membrane phospholipase A (OMPLA)"/>
    <property type="match status" value="1"/>
</dbReference>
<evidence type="ECO:0000256" key="18">
    <source>
        <dbReference type="PIRSR" id="PIRSR603187-1"/>
    </source>
</evidence>
<dbReference type="GO" id="GO:0009279">
    <property type="term" value="C:cell outer membrane"/>
    <property type="evidence" value="ECO:0007669"/>
    <property type="project" value="UniProtKB-SubCell"/>
</dbReference>
<evidence type="ECO:0000256" key="8">
    <source>
        <dbReference type="ARBA" id="ARBA00022452"/>
    </source>
</evidence>
<evidence type="ECO:0000256" key="5">
    <source>
        <dbReference type="ARBA" id="ARBA00013179"/>
    </source>
</evidence>
<keyword evidence="14 20" id="KW-0442">Lipid degradation</keyword>
<comment type="caution">
    <text evidence="21">The sequence shown here is derived from an EMBL/GenBank/DDBJ whole genome shotgun (WGS) entry which is preliminary data.</text>
</comment>
<organism evidence="21 22">
    <name type="scientific">Marinibactrum halimedae</name>
    <dbReference type="NCBI Taxonomy" id="1444977"/>
    <lineage>
        <taxon>Bacteria</taxon>
        <taxon>Pseudomonadati</taxon>
        <taxon>Pseudomonadota</taxon>
        <taxon>Gammaproteobacteria</taxon>
        <taxon>Cellvibrionales</taxon>
        <taxon>Cellvibrionaceae</taxon>
        <taxon>Marinibactrum</taxon>
    </lineage>
</organism>
<dbReference type="PRINTS" id="PR01486">
    <property type="entry name" value="PHPHLIPASEA1"/>
</dbReference>
<evidence type="ECO:0000256" key="3">
    <source>
        <dbReference type="ARBA" id="ARBA00010525"/>
    </source>
</evidence>
<evidence type="ECO:0000256" key="19">
    <source>
        <dbReference type="PIRSR" id="PIRSR603187-2"/>
    </source>
</evidence>
<comment type="subunit">
    <text evidence="4 20">Homodimer; dimerization is reversible, and the dimeric form is the active one.</text>
</comment>
<dbReference type="GO" id="GO:0016042">
    <property type="term" value="P:lipid catabolic process"/>
    <property type="evidence" value="ECO:0007669"/>
    <property type="project" value="UniProtKB-KW"/>
</dbReference>
<dbReference type="EC" id="3.1.1.4" evidence="6 20"/>
<evidence type="ECO:0000256" key="7">
    <source>
        <dbReference type="ARBA" id="ARBA00021726"/>
    </source>
</evidence>
<evidence type="ECO:0000256" key="16">
    <source>
        <dbReference type="ARBA" id="ARBA00023136"/>
    </source>
</evidence>
<comment type="catalytic activity">
    <reaction evidence="2 20">
        <text>a 1,2-diacyl-sn-glycero-3-phosphocholine + H2O = a 1-acyl-sn-glycero-3-phosphocholine + a fatty acid + H(+)</text>
        <dbReference type="Rhea" id="RHEA:15801"/>
        <dbReference type="ChEBI" id="CHEBI:15377"/>
        <dbReference type="ChEBI" id="CHEBI:15378"/>
        <dbReference type="ChEBI" id="CHEBI:28868"/>
        <dbReference type="ChEBI" id="CHEBI:57643"/>
        <dbReference type="ChEBI" id="CHEBI:58168"/>
        <dbReference type="EC" id="3.1.1.4"/>
    </reaction>
</comment>
<evidence type="ECO:0000256" key="9">
    <source>
        <dbReference type="ARBA" id="ARBA00022692"/>
    </source>
</evidence>